<dbReference type="PANTHER" id="PTHR46825">
    <property type="entry name" value="D-ALANYL-D-ALANINE-CARBOXYPEPTIDASE/ENDOPEPTIDASE AMPH"/>
    <property type="match status" value="1"/>
</dbReference>
<evidence type="ECO:0000259" key="1">
    <source>
        <dbReference type="Pfam" id="PF00144"/>
    </source>
</evidence>
<protein>
    <submittedName>
        <fullName evidence="2">CubicO group peptidase (Beta-lactamase class C family)</fullName>
    </submittedName>
</protein>
<dbReference type="PANTHER" id="PTHR46825:SF9">
    <property type="entry name" value="BETA-LACTAMASE-RELATED DOMAIN-CONTAINING PROTEIN"/>
    <property type="match status" value="1"/>
</dbReference>
<dbReference type="SUPFAM" id="SSF56601">
    <property type="entry name" value="beta-lactamase/transpeptidase-like"/>
    <property type="match status" value="1"/>
</dbReference>
<dbReference type="EMBL" id="PTJC01000006">
    <property type="protein sequence ID" value="PPK86471.1"/>
    <property type="molecule type" value="Genomic_DNA"/>
</dbReference>
<dbReference type="Gene3D" id="3.40.710.10">
    <property type="entry name" value="DD-peptidase/beta-lactamase superfamily"/>
    <property type="match status" value="1"/>
</dbReference>
<comment type="caution">
    <text evidence="2">The sequence shown here is derived from an EMBL/GenBank/DDBJ whole genome shotgun (WGS) entry which is preliminary data.</text>
</comment>
<organism evidence="2 3">
    <name type="scientific">Neolewinella xylanilytica</name>
    <dbReference type="NCBI Taxonomy" id="1514080"/>
    <lineage>
        <taxon>Bacteria</taxon>
        <taxon>Pseudomonadati</taxon>
        <taxon>Bacteroidota</taxon>
        <taxon>Saprospiria</taxon>
        <taxon>Saprospirales</taxon>
        <taxon>Lewinellaceae</taxon>
        <taxon>Neolewinella</taxon>
    </lineage>
</organism>
<name>A0A2S6I5T3_9BACT</name>
<dbReference type="InterPro" id="IPR050491">
    <property type="entry name" value="AmpC-like"/>
</dbReference>
<accession>A0A2S6I5T3</accession>
<dbReference type="InterPro" id="IPR001466">
    <property type="entry name" value="Beta-lactam-related"/>
</dbReference>
<proteinExistence type="predicted"/>
<evidence type="ECO:0000313" key="2">
    <source>
        <dbReference type="EMBL" id="PPK86471.1"/>
    </source>
</evidence>
<keyword evidence="3" id="KW-1185">Reference proteome</keyword>
<dbReference type="RefSeq" id="WP_104420902.1">
    <property type="nucleotide sequence ID" value="NZ_PTJC01000006.1"/>
</dbReference>
<dbReference type="Proteomes" id="UP000237662">
    <property type="component" value="Unassembled WGS sequence"/>
</dbReference>
<dbReference type="InterPro" id="IPR012338">
    <property type="entry name" value="Beta-lactam/transpept-like"/>
</dbReference>
<sequence length="545" mass="61085">MLRLLLLCFPVALIGQPNTFPTGWQDSLRTLLQADVPEGGPGGALGVVHRGEVIFEAYVGLADLETEAPIGPATRFNVASNAKQFTALCVLRLAEEGKLDLQDDIRRYLPDVLPGIDSAIRIEHLVTHTSGIRDVYNLWSLQGITWWKETLSNEDAYQLLLKQTDLNFDPGSHYLYSNSNYLLLTKLVEAITGVSFTNYADRLFSDLGMRQTTFLADHRLPVPQLARPYFNFDTWQTYEWLSDLHGDGALFTTLGDQLHYEQLRTRPDAVDSTLARAVIRSQGLPWPNPGAYGFGVEYGDYRGQPISFHNGSTGAWKASVLRFPEFDLAIVVTNNSGKFFSYDLARDVADVLLAGILKRERYPSVPEPNFHPDANVAPVGIYGATEGYAIRIEAENGDTLILHRYGRSDIRVEPVDEGIYREITDTTFYQTFDRGPDGSDRITLYHPIHAPYSLSKADPPVEETTIPGADVSGSFHNTETGVELTVSFGPGDRTMVLGGDSLVVEPFTERMWVTRGYTFLTSTEHDRPVLYLFDDRLRWVRFDQK</sequence>
<gene>
    <name evidence="2" type="ORF">CLV84_3399</name>
</gene>
<evidence type="ECO:0000313" key="3">
    <source>
        <dbReference type="Proteomes" id="UP000237662"/>
    </source>
</evidence>
<dbReference type="OrthoDB" id="1522765at2"/>
<dbReference type="AlphaFoldDB" id="A0A2S6I5T3"/>
<feature type="domain" description="Beta-lactamase-related" evidence="1">
    <location>
        <begin position="39"/>
        <end position="341"/>
    </location>
</feature>
<dbReference type="Pfam" id="PF00144">
    <property type="entry name" value="Beta-lactamase"/>
    <property type="match status" value="1"/>
</dbReference>
<reference evidence="2 3" key="1">
    <citation type="submission" date="2018-02" db="EMBL/GenBank/DDBJ databases">
        <title>Genomic Encyclopedia of Archaeal and Bacterial Type Strains, Phase II (KMG-II): from individual species to whole genera.</title>
        <authorList>
            <person name="Goeker M."/>
        </authorList>
    </citation>
    <scope>NUCLEOTIDE SEQUENCE [LARGE SCALE GENOMIC DNA]</scope>
    <source>
        <strain evidence="2 3">DSM 29526</strain>
    </source>
</reference>